<evidence type="ECO:0000313" key="1">
    <source>
        <dbReference type="EMBL" id="KAI4557723.1"/>
    </source>
</evidence>
<name>A0ACB9U3S1_9CETA</name>
<proteinExistence type="predicted"/>
<organism evidence="1 2">
    <name type="scientific">Ovis ammon polii x Ovis aries</name>
    <dbReference type="NCBI Taxonomy" id="2918886"/>
    <lineage>
        <taxon>Eukaryota</taxon>
        <taxon>Metazoa</taxon>
        <taxon>Chordata</taxon>
        <taxon>Craniata</taxon>
        <taxon>Vertebrata</taxon>
        <taxon>Euteleostomi</taxon>
        <taxon>Mammalia</taxon>
        <taxon>Eutheria</taxon>
        <taxon>Laurasiatheria</taxon>
        <taxon>Artiodactyla</taxon>
        <taxon>Ruminantia</taxon>
        <taxon>Pecora</taxon>
        <taxon>Bovidae</taxon>
        <taxon>Caprinae</taxon>
        <taxon>Ovis</taxon>
    </lineage>
</organism>
<comment type="caution">
    <text evidence="1">The sequence shown here is derived from an EMBL/GenBank/DDBJ whole genome shotgun (WGS) entry which is preliminary data.</text>
</comment>
<keyword evidence="2" id="KW-1185">Reference proteome</keyword>
<sequence length="144" mass="15055">MNADPPPPPPPWVWMVPGSAGLLRLGAGVAPPPVLLASAQPPAGPPLPGLPAWRAPGESLLPLLPLPAAPDHAAAAAAAAAHRYPALNGQQHGGPLHPREEWTCITSEDVRFITAGNGSRTSMEMVLSEESLLFTSKNKDFRVF</sequence>
<accession>A0ACB9U3S1</accession>
<dbReference type="EMBL" id="CM043049">
    <property type="protein sequence ID" value="KAI4557723.1"/>
    <property type="molecule type" value="Genomic_DNA"/>
</dbReference>
<evidence type="ECO:0000313" key="2">
    <source>
        <dbReference type="Proteomes" id="UP001057279"/>
    </source>
</evidence>
<dbReference type="Proteomes" id="UP001057279">
    <property type="component" value="Linkage Group LG24"/>
</dbReference>
<protein>
    <submittedName>
        <fullName evidence="1">Uncharacterized protein</fullName>
    </submittedName>
</protein>
<gene>
    <name evidence="1" type="ORF">MJG53_018476</name>
</gene>
<reference evidence="1" key="1">
    <citation type="submission" date="2022-03" db="EMBL/GenBank/DDBJ databases">
        <title>Genomic analyses of argali, domestic sheep and their hybrids provide insights into chromosomal evolution, heterosis and genetic basis of agronomic traits.</title>
        <authorList>
            <person name="Li M."/>
        </authorList>
    </citation>
    <scope>NUCLEOTIDE SEQUENCE</scope>
    <source>
        <strain evidence="1">F1 hybrid</strain>
    </source>
</reference>